<dbReference type="PANTHER" id="PTHR35112:SF1">
    <property type="entry name" value="RING_FYVE_PHD ZINC FINGER SUPERFAMILY PROTEIN"/>
    <property type="match status" value="1"/>
</dbReference>
<accession>A0A835Z6Q8</accession>
<dbReference type="InterPro" id="IPR056698">
    <property type="entry name" value="DUF7796"/>
</dbReference>
<evidence type="ECO:0000259" key="1">
    <source>
        <dbReference type="Pfam" id="PF25072"/>
    </source>
</evidence>
<evidence type="ECO:0000313" key="2">
    <source>
        <dbReference type="EMBL" id="KAG5188241.1"/>
    </source>
</evidence>
<comment type="caution">
    <text evidence="2">The sequence shown here is derived from an EMBL/GenBank/DDBJ whole genome shotgun (WGS) entry which is preliminary data.</text>
</comment>
<keyword evidence="3" id="KW-1185">Reference proteome</keyword>
<dbReference type="Pfam" id="PF25072">
    <property type="entry name" value="DUF7796"/>
    <property type="match status" value="1"/>
</dbReference>
<sequence length="355" mass="39309">MAAMLRGAERRRPWLLLATGIGLGALAAMAYVQHATIQTLTAQLSKTSAVAAASAATLEAAARSDGGRTRYALCFFGLTRSVAWTIDSIRHHILAPLQAAGAAVRYDVFVHTYRVDTPLDNPRAGERGVAYANHFTDVQMLRPTRYLITSQDDFDQTYPDIHAITPLKWQYDEDATIRNIFRAQNSLSLVWSIMADHASEHKIDYAGVVLLRPDVLYLNDLDIVQLGELPENTTFIPSFQSYGGYNDRFAYGRPSAMRAYCNRLDTMVSRAIEAGASVNSEKLLVRHLRAHNVSVAPIDMTFARVRTTGGVPRKDTNLVLDACKRGHGSACVVWERSREVARQEELERLKGASGK</sequence>
<dbReference type="AlphaFoldDB" id="A0A835Z6Q8"/>
<name>A0A835Z6Q8_9STRA</name>
<protein>
    <recommendedName>
        <fullName evidence="1">DUF7796 domain-containing protein</fullName>
    </recommendedName>
</protein>
<organism evidence="2 3">
    <name type="scientific">Tribonema minus</name>
    <dbReference type="NCBI Taxonomy" id="303371"/>
    <lineage>
        <taxon>Eukaryota</taxon>
        <taxon>Sar</taxon>
        <taxon>Stramenopiles</taxon>
        <taxon>Ochrophyta</taxon>
        <taxon>PX clade</taxon>
        <taxon>Xanthophyceae</taxon>
        <taxon>Tribonematales</taxon>
        <taxon>Tribonemataceae</taxon>
        <taxon>Tribonema</taxon>
    </lineage>
</organism>
<reference evidence="2" key="1">
    <citation type="submission" date="2021-02" db="EMBL/GenBank/DDBJ databases">
        <title>First Annotated Genome of the Yellow-green Alga Tribonema minus.</title>
        <authorList>
            <person name="Mahan K.M."/>
        </authorList>
    </citation>
    <scope>NUCLEOTIDE SEQUENCE</scope>
    <source>
        <strain evidence="2">UTEX B ZZ1240</strain>
    </source>
</reference>
<gene>
    <name evidence="2" type="ORF">JKP88DRAFT_305179</name>
</gene>
<dbReference type="PANTHER" id="PTHR35112">
    <property type="entry name" value="OS08G0360500 PROTEIN"/>
    <property type="match status" value="1"/>
</dbReference>
<evidence type="ECO:0000313" key="3">
    <source>
        <dbReference type="Proteomes" id="UP000664859"/>
    </source>
</evidence>
<proteinExistence type="predicted"/>
<dbReference type="Proteomes" id="UP000664859">
    <property type="component" value="Unassembled WGS sequence"/>
</dbReference>
<dbReference type="OrthoDB" id="2108800at2759"/>
<dbReference type="EMBL" id="JAFCMP010000074">
    <property type="protein sequence ID" value="KAG5188241.1"/>
    <property type="molecule type" value="Genomic_DNA"/>
</dbReference>
<feature type="domain" description="DUF7796" evidence="1">
    <location>
        <begin position="69"/>
        <end position="303"/>
    </location>
</feature>